<name>A0A857J3U3_9BURK</name>
<evidence type="ECO:0000313" key="6">
    <source>
        <dbReference type="Proteomes" id="UP000464787"/>
    </source>
</evidence>
<dbReference type="Proteomes" id="UP000464787">
    <property type="component" value="Chromosome"/>
</dbReference>
<dbReference type="GO" id="GO:0003700">
    <property type="term" value="F:DNA-binding transcription factor activity"/>
    <property type="evidence" value="ECO:0007669"/>
    <property type="project" value="TreeGrafter"/>
</dbReference>
<feature type="domain" description="HTH lacI-type" evidence="4">
    <location>
        <begin position="89"/>
        <end position="143"/>
    </location>
</feature>
<dbReference type="PANTHER" id="PTHR30146:SF33">
    <property type="entry name" value="TRANSCRIPTIONAL REGULATOR"/>
    <property type="match status" value="1"/>
</dbReference>
<dbReference type="Pfam" id="PF00356">
    <property type="entry name" value="LacI"/>
    <property type="match status" value="1"/>
</dbReference>
<dbReference type="PANTHER" id="PTHR30146">
    <property type="entry name" value="LACI-RELATED TRANSCRIPTIONAL REPRESSOR"/>
    <property type="match status" value="1"/>
</dbReference>
<accession>A0A857J3U3</accession>
<dbReference type="Pfam" id="PF13377">
    <property type="entry name" value="Peripla_BP_3"/>
    <property type="match status" value="1"/>
</dbReference>
<proteinExistence type="predicted"/>
<dbReference type="PROSITE" id="PS00356">
    <property type="entry name" value="HTH_LACI_1"/>
    <property type="match status" value="1"/>
</dbReference>
<evidence type="ECO:0000313" key="5">
    <source>
        <dbReference type="EMBL" id="QHI98610.1"/>
    </source>
</evidence>
<dbReference type="InterPro" id="IPR028082">
    <property type="entry name" value="Peripla_BP_I"/>
</dbReference>
<dbReference type="InterPro" id="IPR010982">
    <property type="entry name" value="Lambda_DNA-bd_dom_sf"/>
</dbReference>
<keyword evidence="2" id="KW-0238">DNA-binding</keyword>
<reference evidence="5 6" key="1">
    <citation type="submission" date="2020-01" db="EMBL/GenBank/DDBJ databases">
        <title>Genome sequencing of strain KACC 21265.</title>
        <authorList>
            <person name="Heo J."/>
            <person name="Kim S.-J."/>
            <person name="Kim J.-S."/>
            <person name="Hong S.-B."/>
            <person name="Kwon S.-W."/>
        </authorList>
    </citation>
    <scope>NUCLEOTIDE SEQUENCE [LARGE SCALE GENOMIC DNA]</scope>
    <source>
        <strain evidence="5 6">KACC 21265</strain>
    </source>
</reference>
<protein>
    <submittedName>
        <fullName evidence="5">Substrate-binding domain-containing protein</fullName>
    </submittedName>
</protein>
<dbReference type="PROSITE" id="PS50932">
    <property type="entry name" value="HTH_LACI_2"/>
    <property type="match status" value="1"/>
</dbReference>
<evidence type="ECO:0000256" key="1">
    <source>
        <dbReference type="ARBA" id="ARBA00023015"/>
    </source>
</evidence>
<dbReference type="PRINTS" id="PR00036">
    <property type="entry name" value="HTHLACI"/>
</dbReference>
<gene>
    <name evidence="5" type="ORF">GT347_11735</name>
</gene>
<evidence type="ECO:0000259" key="4">
    <source>
        <dbReference type="PROSITE" id="PS50932"/>
    </source>
</evidence>
<sequence>MPTAPCLQTILALVPRKRAFAASNCRHASLTGGTTIIQAGQIAWVRSACPAGSGPCIFRVLPLHRDGFSIPVTDTPAGNRGARRGSGGITLDDVARLAGVSAITVSRALNTPERVSPDTREKVRLAVEHTGYVPNLLAGGLASNRSRLVAALVPTIAGPVFLETIEALTDALARRGYQLMLGQSGYGESREDALIDAIVGRRPDGIVLTGIMRSEGGRRRLLASGIPVVETWDLTPTPVDMLVGFSHEQVGEVAARFLMDKGYRRPAVVTGDDHRAIQRRTGFERAFAERGIHGVPVFTVPAPTTLGSGREALRALRLAHPELDVLACSSDVLAHGAIVEAHAEGLSVPRDIAVMGFGDLAFARDAHPAITTVRIDGTGIGRQAAAFIADRAEGRAFGQKVVDIGFSLVERASA</sequence>
<dbReference type="Gene3D" id="3.40.50.2300">
    <property type="match status" value="2"/>
</dbReference>
<keyword evidence="6" id="KW-1185">Reference proteome</keyword>
<keyword evidence="1" id="KW-0805">Transcription regulation</keyword>
<dbReference type="AlphaFoldDB" id="A0A857J3U3"/>
<dbReference type="CDD" id="cd01575">
    <property type="entry name" value="PBP1_GntR"/>
    <property type="match status" value="1"/>
</dbReference>
<dbReference type="CDD" id="cd01392">
    <property type="entry name" value="HTH_LacI"/>
    <property type="match status" value="1"/>
</dbReference>
<dbReference type="EMBL" id="CP047650">
    <property type="protein sequence ID" value="QHI98610.1"/>
    <property type="molecule type" value="Genomic_DNA"/>
</dbReference>
<keyword evidence="3" id="KW-0804">Transcription</keyword>
<dbReference type="Gene3D" id="1.10.260.40">
    <property type="entry name" value="lambda repressor-like DNA-binding domains"/>
    <property type="match status" value="1"/>
</dbReference>
<dbReference type="SUPFAM" id="SSF53822">
    <property type="entry name" value="Periplasmic binding protein-like I"/>
    <property type="match status" value="1"/>
</dbReference>
<dbReference type="InterPro" id="IPR046335">
    <property type="entry name" value="LacI/GalR-like_sensor"/>
</dbReference>
<evidence type="ECO:0000256" key="2">
    <source>
        <dbReference type="ARBA" id="ARBA00023125"/>
    </source>
</evidence>
<dbReference type="InterPro" id="IPR000843">
    <property type="entry name" value="HTH_LacI"/>
</dbReference>
<dbReference type="KEGG" id="xyk:GT347_11735"/>
<dbReference type="SMART" id="SM00354">
    <property type="entry name" value="HTH_LACI"/>
    <property type="match status" value="1"/>
</dbReference>
<dbReference type="SUPFAM" id="SSF47413">
    <property type="entry name" value="lambda repressor-like DNA-binding domains"/>
    <property type="match status" value="1"/>
</dbReference>
<dbReference type="GO" id="GO:0000976">
    <property type="term" value="F:transcription cis-regulatory region binding"/>
    <property type="evidence" value="ECO:0007669"/>
    <property type="project" value="TreeGrafter"/>
</dbReference>
<organism evidence="5 6">
    <name type="scientific">Xylophilus rhododendri</name>
    <dbReference type="NCBI Taxonomy" id="2697032"/>
    <lineage>
        <taxon>Bacteria</taxon>
        <taxon>Pseudomonadati</taxon>
        <taxon>Pseudomonadota</taxon>
        <taxon>Betaproteobacteria</taxon>
        <taxon>Burkholderiales</taxon>
        <taxon>Xylophilus</taxon>
    </lineage>
</organism>
<evidence type="ECO:0000256" key="3">
    <source>
        <dbReference type="ARBA" id="ARBA00023163"/>
    </source>
</evidence>